<proteinExistence type="inferred from homology"/>
<protein>
    <submittedName>
        <fullName evidence="7">DoxX family protein</fullName>
    </submittedName>
</protein>
<keyword evidence="4" id="KW-0812">Transmembrane</keyword>
<organism evidence="7 8">
    <name type="scientific">Ignatzschineria rhizosphaerae</name>
    <dbReference type="NCBI Taxonomy" id="2923279"/>
    <lineage>
        <taxon>Bacteria</taxon>
        <taxon>Pseudomonadati</taxon>
        <taxon>Pseudomonadota</taxon>
        <taxon>Gammaproteobacteria</taxon>
        <taxon>Cardiobacteriales</taxon>
        <taxon>Ignatzschineriaceae</taxon>
        <taxon>Ignatzschineria</taxon>
    </lineage>
</organism>
<dbReference type="Proteomes" id="UP000829542">
    <property type="component" value="Chromosome"/>
</dbReference>
<accession>A0ABY3X226</accession>
<name>A0ABY3X226_9GAMM</name>
<dbReference type="PANTHER" id="PTHR33452">
    <property type="entry name" value="OXIDOREDUCTASE CATD-RELATED"/>
    <property type="match status" value="1"/>
</dbReference>
<evidence type="ECO:0000256" key="5">
    <source>
        <dbReference type="ARBA" id="ARBA00022989"/>
    </source>
</evidence>
<evidence type="ECO:0000256" key="6">
    <source>
        <dbReference type="ARBA" id="ARBA00023136"/>
    </source>
</evidence>
<keyword evidence="8" id="KW-1185">Reference proteome</keyword>
<comment type="similarity">
    <text evidence="2">Belongs to the DoxX family.</text>
</comment>
<evidence type="ECO:0000256" key="4">
    <source>
        <dbReference type="ARBA" id="ARBA00022692"/>
    </source>
</evidence>
<evidence type="ECO:0000256" key="3">
    <source>
        <dbReference type="ARBA" id="ARBA00022475"/>
    </source>
</evidence>
<dbReference type="PANTHER" id="PTHR33452:SF1">
    <property type="entry name" value="INNER MEMBRANE PROTEIN YPHA-RELATED"/>
    <property type="match status" value="1"/>
</dbReference>
<comment type="subcellular location">
    <subcellularLocation>
        <location evidence="1">Cell membrane</location>
        <topology evidence="1">Multi-pass membrane protein</topology>
    </subcellularLocation>
</comment>
<evidence type="ECO:0000313" key="7">
    <source>
        <dbReference type="EMBL" id="UNM96335.1"/>
    </source>
</evidence>
<dbReference type="RefSeq" id="WP_242149718.1">
    <property type="nucleotide sequence ID" value="NZ_CP093379.1"/>
</dbReference>
<dbReference type="InterPro" id="IPR032808">
    <property type="entry name" value="DoxX"/>
</dbReference>
<dbReference type="InterPro" id="IPR051907">
    <property type="entry name" value="DoxX-like_oxidoreductase"/>
</dbReference>
<keyword evidence="3" id="KW-1003">Cell membrane</keyword>
<dbReference type="EMBL" id="CP093379">
    <property type="protein sequence ID" value="UNM96335.1"/>
    <property type="molecule type" value="Genomic_DNA"/>
</dbReference>
<gene>
    <name evidence="7" type="ORF">MMG00_00140</name>
</gene>
<keyword evidence="5" id="KW-1133">Transmembrane helix</keyword>
<keyword evidence="6" id="KW-0472">Membrane</keyword>
<sequence length="139" mass="14938">MINPNLWVKNIFSQAGSQATFSLVGRAFLSYLFIIAGWGKIGGYAGTAAYMESKGLPGNLLILVILLELGGGLAILLGFQTRVVALFLVLFNILTAFMFHGAADDATNFMKNIGLAGGFIYLVVYGAGRLSLDHFLEKK</sequence>
<evidence type="ECO:0000256" key="2">
    <source>
        <dbReference type="ARBA" id="ARBA00006679"/>
    </source>
</evidence>
<dbReference type="Pfam" id="PF07681">
    <property type="entry name" value="DoxX"/>
    <property type="match status" value="1"/>
</dbReference>
<evidence type="ECO:0000256" key="1">
    <source>
        <dbReference type="ARBA" id="ARBA00004651"/>
    </source>
</evidence>
<evidence type="ECO:0000313" key="8">
    <source>
        <dbReference type="Proteomes" id="UP000829542"/>
    </source>
</evidence>
<reference evidence="7 8" key="1">
    <citation type="submission" date="2022-03" db="EMBL/GenBank/DDBJ databases">
        <title>Ignatzschineria rhizosphaerae HR5S32.</title>
        <authorList>
            <person name="Sun J.Q."/>
            <person name="Feng J.Y."/>
        </authorList>
    </citation>
    <scope>NUCLEOTIDE SEQUENCE [LARGE SCALE GENOMIC DNA]</scope>
    <source>
        <strain evidence="7 8">HR5S32</strain>
    </source>
</reference>